<feature type="compositionally biased region" description="Polar residues" evidence="1">
    <location>
        <begin position="145"/>
        <end position="155"/>
    </location>
</feature>
<keyword evidence="3" id="KW-1185">Reference proteome</keyword>
<dbReference type="EMBL" id="MLFT02000007">
    <property type="protein sequence ID" value="PHT43405.1"/>
    <property type="molecule type" value="Genomic_DNA"/>
</dbReference>
<dbReference type="SUPFAM" id="SSF53098">
    <property type="entry name" value="Ribonuclease H-like"/>
    <property type="match status" value="1"/>
</dbReference>
<evidence type="ECO:0000313" key="2">
    <source>
        <dbReference type="EMBL" id="PHT43405.1"/>
    </source>
</evidence>
<dbReference type="AlphaFoldDB" id="A0A2G2WDT5"/>
<dbReference type="PANTHER" id="PTHR47266">
    <property type="entry name" value="ENDONUCLEASE-RELATED"/>
    <property type="match status" value="1"/>
</dbReference>
<dbReference type="InterPro" id="IPR052160">
    <property type="entry name" value="Gypsy_RT_Integrase-like"/>
</dbReference>
<proteinExistence type="predicted"/>
<dbReference type="Gene3D" id="3.30.420.10">
    <property type="entry name" value="Ribonuclease H-like superfamily/Ribonuclease H"/>
    <property type="match status" value="1"/>
</dbReference>
<feature type="region of interest" description="Disordered" evidence="1">
    <location>
        <begin position="142"/>
        <end position="163"/>
    </location>
</feature>
<organism evidence="2 3">
    <name type="scientific">Capsicum baccatum</name>
    <name type="common">Peruvian pepper</name>
    <dbReference type="NCBI Taxonomy" id="33114"/>
    <lineage>
        <taxon>Eukaryota</taxon>
        <taxon>Viridiplantae</taxon>
        <taxon>Streptophyta</taxon>
        <taxon>Embryophyta</taxon>
        <taxon>Tracheophyta</taxon>
        <taxon>Spermatophyta</taxon>
        <taxon>Magnoliopsida</taxon>
        <taxon>eudicotyledons</taxon>
        <taxon>Gunneridae</taxon>
        <taxon>Pentapetalae</taxon>
        <taxon>asterids</taxon>
        <taxon>lamiids</taxon>
        <taxon>Solanales</taxon>
        <taxon>Solanaceae</taxon>
        <taxon>Solanoideae</taxon>
        <taxon>Capsiceae</taxon>
        <taxon>Capsicum</taxon>
    </lineage>
</organism>
<accession>A0A2G2WDT5</accession>
<dbReference type="InterPro" id="IPR036397">
    <property type="entry name" value="RNaseH_sf"/>
</dbReference>
<sequence length="163" mass="18405">MVEIHSEVCDDLINSPPADLHAMSSPWPFVAWGMDVIGPIEPKTSNGNRFILVAIDYFTKWVEAGTFRLLDSWEYQVSKGASQRHCNIEIRCLSQSHFLQSRFGSIMRQDRDKCQQFETKMKGEKAGADAWEAKAADRNLDRASLDSSTQYSPSFSILKPQGT</sequence>
<reference evidence="2 3" key="1">
    <citation type="journal article" date="2017" name="Genome Biol.">
        <title>New reference genome sequences of hot pepper reveal the massive evolution of plant disease-resistance genes by retroduplication.</title>
        <authorList>
            <person name="Kim S."/>
            <person name="Park J."/>
            <person name="Yeom S.I."/>
            <person name="Kim Y.M."/>
            <person name="Seo E."/>
            <person name="Kim K.T."/>
            <person name="Kim M.S."/>
            <person name="Lee J.M."/>
            <person name="Cheong K."/>
            <person name="Shin H.S."/>
            <person name="Kim S.B."/>
            <person name="Han K."/>
            <person name="Lee J."/>
            <person name="Park M."/>
            <person name="Lee H.A."/>
            <person name="Lee H.Y."/>
            <person name="Lee Y."/>
            <person name="Oh S."/>
            <person name="Lee J.H."/>
            <person name="Choi E."/>
            <person name="Choi E."/>
            <person name="Lee S.E."/>
            <person name="Jeon J."/>
            <person name="Kim H."/>
            <person name="Choi G."/>
            <person name="Song H."/>
            <person name="Lee J."/>
            <person name="Lee S.C."/>
            <person name="Kwon J.K."/>
            <person name="Lee H.Y."/>
            <person name="Koo N."/>
            <person name="Hong Y."/>
            <person name="Kim R.W."/>
            <person name="Kang W.H."/>
            <person name="Huh J.H."/>
            <person name="Kang B.C."/>
            <person name="Yang T.J."/>
            <person name="Lee Y.H."/>
            <person name="Bennetzen J.L."/>
            <person name="Choi D."/>
        </authorList>
    </citation>
    <scope>NUCLEOTIDE SEQUENCE [LARGE SCALE GENOMIC DNA]</scope>
    <source>
        <strain evidence="3">cv. PBC81</strain>
    </source>
</reference>
<name>A0A2G2WDT5_CAPBA</name>
<protein>
    <recommendedName>
        <fullName evidence="4">Integrase catalytic domain-containing protein</fullName>
    </recommendedName>
</protein>
<evidence type="ECO:0000313" key="3">
    <source>
        <dbReference type="Proteomes" id="UP000224567"/>
    </source>
</evidence>
<dbReference type="InterPro" id="IPR012337">
    <property type="entry name" value="RNaseH-like_sf"/>
</dbReference>
<gene>
    <name evidence="2" type="ORF">CQW23_17430</name>
</gene>
<comment type="caution">
    <text evidence="2">The sequence shown here is derived from an EMBL/GenBank/DDBJ whole genome shotgun (WGS) entry which is preliminary data.</text>
</comment>
<evidence type="ECO:0000256" key="1">
    <source>
        <dbReference type="SAM" id="MobiDB-lite"/>
    </source>
</evidence>
<evidence type="ECO:0008006" key="4">
    <source>
        <dbReference type="Google" id="ProtNLM"/>
    </source>
</evidence>
<dbReference type="STRING" id="33114.A0A2G2WDT5"/>
<reference evidence="3" key="2">
    <citation type="journal article" date="2017" name="J. Anim. Genet.">
        <title>Multiple reference genome sequences of hot pepper reveal the massive evolution of plant disease resistance genes by retroduplication.</title>
        <authorList>
            <person name="Kim S."/>
            <person name="Park J."/>
            <person name="Yeom S.-I."/>
            <person name="Kim Y.-M."/>
            <person name="Seo E."/>
            <person name="Kim K.-T."/>
            <person name="Kim M.-S."/>
            <person name="Lee J.M."/>
            <person name="Cheong K."/>
            <person name="Shin H.-S."/>
            <person name="Kim S.-B."/>
            <person name="Han K."/>
            <person name="Lee J."/>
            <person name="Park M."/>
            <person name="Lee H.-A."/>
            <person name="Lee H.-Y."/>
            <person name="Lee Y."/>
            <person name="Oh S."/>
            <person name="Lee J.H."/>
            <person name="Choi E."/>
            <person name="Choi E."/>
            <person name="Lee S.E."/>
            <person name="Jeon J."/>
            <person name="Kim H."/>
            <person name="Choi G."/>
            <person name="Song H."/>
            <person name="Lee J."/>
            <person name="Lee S.-C."/>
            <person name="Kwon J.-K."/>
            <person name="Lee H.-Y."/>
            <person name="Koo N."/>
            <person name="Hong Y."/>
            <person name="Kim R.W."/>
            <person name="Kang W.-H."/>
            <person name="Huh J.H."/>
            <person name="Kang B.-C."/>
            <person name="Yang T.-J."/>
            <person name="Lee Y.-H."/>
            <person name="Bennetzen J.L."/>
            <person name="Choi D."/>
        </authorList>
    </citation>
    <scope>NUCLEOTIDE SEQUENCE [LARGE SCALE GENOMIC DNA]</scope>
    <source>
        <strain evidence="3">cv. PBC81</strain>
    </source>
</reference>
<dbReference type="OrthoDB" id="1731372at2759"/>
<dbReference type="Proteomes" id="UP000224567">
    <property type="component" value="Unassembled WGS sequence"/>
</dbReference>
<dbReference type="GO" id="GO:0003676">
    <property type="term" value="F:nucleic acid binding"/>
    <property type="evidence" value="ECO:0007669"/>
    <property type="project" value="InterPro"/>
</dbReference>